<dbReference type="EMBL" id="JAIWYP010000011">
    <property type="protein sequence ID" value="KAH3736982.1"/>
    <property type="molecule type" value="Genomic_DNA"/>
</dbReference>
<sequence length="498" mass="57149">MWAHSMTVQDYQDLLDRGWRRSGKYCYKPTMKQTCCPLYTIRCEVLNFKLRKSQKKVLKKVNKYLIEGIKPTSDKDDDNPLGDQDDFVDGENQSEQNPGTQAATLDQEHIAEDLSGSEKEHKVPRKGTGPDPTKPPCKKAKELRRERKLAKMANKIDGTSASETAAVSSIKGKQAGKTLEDYISEPSKAAKCAHKLEIRTVRSNPRSEEFESSLKESHQVYQKYQIAIHKDEPSKPDLHQYTRFLVDSPLEIKLVRSGPQSSEFQSSYSSSYDVYKRYQMAVHGDDEKECSKRAYDGFLVETPLEADHPGGTLRKGYGSFHQQYIFDGKIICVGVIDILPSLVSSKYLYYDPDYAFLSLGTYSALREIAFVRELHRQSKAMLYYYMGFYIHSCPKMRYKGGYYPSYLACPETYDFYLVEKCAPMLDEKKYCRFSDSDKKDKNGVVDLENVMVLFQRQAMPYTVYKALSMRKSTDTAEVTEYAGFVGKKCAERMLLFRK</sequence>
<evidence type="ECO:0000256" key="4">
    <source>
        <dbReference type="ARBA" id="ARBA00023315"/>
    </source>
</evidence>
<evidence type="ECO:0000256" key="2">
    <source>
        <dbReference type="ARBA" id="ARBA00022679"/>
    </source>
</evidence>
<dbReference type="GO" id="GO:0005737">
    <property type="term" value="C:cytoplasm"/>
    <property type="evidence" value="ECO:0007669"/>
    <property type="project" value="TreeGrafter"/>
</dbReference>
<evidence type="ECO:0000256" key="3">
    <source>
        <dbReference type="ARBA" id="ARBA00022786"/>
    </source>
</evidence>
<evidence type="ECO:0000256" key="5">
    <source>
        <dbReference type="PIRNR" id="PIRNR037207"/>
    </source>
</evidence>
<feature type="compositionally biased region" description="Basic and acidic residues" evidence="6">
    <location>
        <begin position="106"/>
        <end position="121"/>
    </location>
</feature>
<dbReference type="AlphaFoldDB" id="A0A9D4D196"/>
<dbReference type="Pfam" id="PF04376">
    <property type="entry name" value="ATE_N"/>
    <property type="match status" value="1"/>
</dbReference>
<dbReference type="InterPro" id="IPR030700">
    <property type="entry name" value="N-end_Aminoacyl_Trfase"/>
</dbReference>
<dbReference type="PANTHER" id="PTHR21367:SF1">
    <property type="entry name" value="ARGINYL-TRNA--PROTEIN TRANSFERASE 1"/>
    <property type="match status" value="1"/>
</dbReference>
<comment type="catalytic activity">
    <reaction evidence="5">
        <text>an N-terminal L-alpha-aminoacyl-[protein] + L-arginyl-tRNA(Arg) = an N-terminal L-arginyl-L-aminoacyl-[protein] + tRNA(Arg) + H(+)</text>
        <dbReference type="Rhea" id="RHEA:10208"/>
        <dbReference type="Rhea" id="RHEA-COMP:9658"/>
        <dbReference type="Rhea" id="RHEA-COMP:9673"/>
        <dbReference type="Rhea" id="RHEA-COMP:10636"/>
        <dbReference type="Rhea" id="RHEA-COMP:10638"/>
        <dbReference type="ChEBI" id="CHEBI:15378"/>
        <dbReference type="ChEBI" id="CHEBI:78442"/>
        <dbReference type="ChEBI" id="CHEBI:78513"/>
        <dbReference type="ChEBI" id="CHEBI:78597"/>
        <dbReference type="ChEBI" id="CHEBI:83562"/>
        <dbReference type="EC" id="2.3.2.8"/>
    </reaction>
</comment>
<dbReference type="Pfam" id="PF04377">
    <property type="entry name" value="ATE_C"/>
    <property type="match status" value="1"/>
</dbReference>
<feature type="domain" description="N-end rule aminoacyl transferase C-terminal" evidence="8">
    <location>
        <begin position="271"/>
        <end position="409"/>
    </location>
</feature>
<keyword evidence="3 5" id="KW-0833">Ubl conjugation pathway</keyword>
<dbReference type="InterPro" id="IPR016181">
    <property type="entry name" value="Acyl_CoA_acyltransferase"/>
</dbReference>
<dbReference type="SUPFAM" id="SSF55729">
    <property type="entry name" value="Acyl-CoA N-acyltransferases (Nat)"/>
    <property type="match status" value="1"/>
</dbReference>
<evidence type="ECO:0000259" key="8">
    <source>
        <dbReference type="Pfam" id="PF04377"/>
    </source>
</evidence>
<dbReference type="GO" id="GO:0004057">
    <property type="term" value="F:arginyl-tRNA--protein transferase activity"/>
    <property type="evidence" value="ECO:0007669"/>
    <property type="project" value="UniProtKB-EC"/>
</dbReference>
<evidence type="ECO:0000313" key="10">
    <source>
        <dbReference type="Proteomes" id="UP000828390"/>
    </source>
</evidence>
<keyword evidence="10" id="KW-1185">Reference proteome</keyword>
<feature type="region of interest" description="Disordered" evidence="6">
    <location>
        <begin position="70"/>
        <end position="144"/>
    </location>
</feature>
<feature type="domain" description="N-end aminoacyl transferase N-terminal" evidence="7">
    <location>
        <begin position="4"/>
        <end position="56"/>
    </location>
</feature>
<comment type="function">
    <text evidence="5">Involved in the post-translational conjugation of arginine to the N-terminal aspartate or glutamate of a protein. This arginylation is required for degradation of the protein via the ubiquitin pathway.</text>
</comment>
<evidence type="ECO:0000313" key="9">
    <source>
        <dbReference type="EMBL" id="KAH3736982.1"/>
    </source>
</evidence>
<organism evidence="9 10">
    <name type="scientific">Dreissena polymorpha</name>
    <name type="common">Zebra mussel</name>
    <name type="synonym">Mytilus polymorpha</name>
    <dbReference type="NCBI Taxonomy" id="45954"/>
    <lineage>
        <taxon>Eukaryota</taxon>
        <taxon>Metazoa</taxon>
        <taxon>Spiralia</taxon>
        <taxon>Lophotrochozoa</taxon>
        <taxon>Mollusca</taxon>
        <taxon>Bivalvia</taxon>
        <taxon>Autobranchia</taxon>
        <taxon>Heteroconchia</taxon>
        <taxon>Euheterodonta</taxon>
        <taxon>Imparidentia</taxon>
        <taxon>Neoheterodontei</taxon>
        <taxon>Myida</taxon>
        <taxon>Dreissenoidea</taxon>
        <taxon>Dreissenidae</taxon>
        <taxon>Dreissena</taxon>
    </lineage>
</organism>
<protein>
    <recommendedName>
        <fullName evidence="5">Arginyl-tRNA--protein transferase 1</fullName>
        <shortName evidence="5">Arginyltransferase 1</shortName>
        <shortName evidence="5">R-transferase 1</shortName>
        <ecNumber evidence="5">2.3.2.8</ecNumber>
    </recommendedName>
    <alternativeName>
        <fullName evidence="5">Arginine-tRNA--protein transferase 1</fullName>
    </alternativeName>
</protein>
<dbReference type="PIRSF" id="PIRSF037207">
    <property type="entry name" value="ATE1_euk"/>
    <property type="match status" value="1"/>
</dbReference>
<proteinExistence type="inferred from homology"/>
<dbReference type="PANTHER" id="PTHR21367">
    <property type="entry name" value="ARGININE-TRNA-PROTEIN TRANSFERASE 1"/>
    <property type="match status" value="1"/>
</dbReference>
<feature type="compositionally biased region" description="Acidic residues" evidence="6">
    <location>
        <begin position="75"/>
        <end position="89"/>
    </location>
</feature>
<dbReference type="InterPro" id="IPR007472">
    <property type="entry name" value="N-end_Aminoacyl_Trfase_C"/>
</dbReference>
<name>A0A9D4D196_DREPO</name>
<accession>A0A9D4D196</accession>
<dbReference type="InterPro" id="IPR017137">
    <property type="entry name" value="Arg-tRNA-P_Trfase_1_euk"/>
</dbReference>
<reference evidence="9" key="2">
    <citation type="submission" date="2020-11" db="EMBL/GenBank/DDBJ databases">
        <authorList>
            <person name="McCartney M.A."/>
            <person name="Auch B."/>
            <person name="Kono T."/>
            <person name="Mallez S."/>
            <person name="Becker A."/>
            <person name="Gohl D.M."/>
            <person name="Silverstein K.A.T."/>
            <person name="Koren S."/>
            <person name="Bechman K.B."/>
            <person name="Herman A."/>
            <person name="Abrahante J.E."/>
            <person name="Garbe J."/>
        </authorList>
    </citation>
    <scope>NUCLEOTIDE SEQUENCE</scope>
    <source>
        <strain evidence="9">Duluth1</strain>
        <tissue evidence="9">Whole animal</tissue>
    </source>
</reference>
<dbReference type="InterPro" id="IPR007471">
    <property type="entry name" value="N-end_Aminoacyl_Trfase_N"/>
</dbReference>
<comment type="caution">
    <text evidence="9">The sequence shown here is derived from an EMBL/GenBank/DDBJ whole genome shotgun (WGS) entry which is preliminary data.</text>
</comment>
<evidence type="ECO:0000256" key="6">
    <source>
        <dbReference type="SAM" id="MobiDB-lite"/>
    </source>
</evidence>
<dbReference type="Proteomes" id="UP000828390">
    <property type="component" value="Unassembled WGS sequence"/>
</dbReference>
<evidence type="ECO:0000259" key="7">
    <source>
        <dbReference type="Pfam" id="PF04376"/>
    </source>
</evidence>
<keyword evidence="2 5" id="KW-0808">Transferase</keyword>
<reference evidence="9" key="1">
    <citation type="journal article" date="2019" name="bioRxiv">
        <title>The Genome of the Zebra Mussel, Dreissena polymorpha: A Resource for Invasive Species Research.</title>
        <authorList>
            <person name="McCartney M.A."/>
            <person name="Auch B."/>
            <person name="Kono T."/>
            <person name="Mallez S."/>
            <person name="Zhang Y."/>
            <person name="Obille A."/>
            <person name="Becker A."/>
            <person name="Abrahante J.E."/>
            <person name="Garbe J."/>
            <person name="Badalamenti J.P."/>
            <person name="Herman A."/>
            <person name="Mangelson H."/>
            <person name="Liachko I."/>
            <person name="Sullivan S."/>
            <person name="Sone E.D."/>
            <person name="Koren S."/>
            <person name="Silverstein K.A.T."/>
            <person name="Beckman K.B."/>
            <person name="Gohl D.M."/>
        </authorList>
    </citation>
    <scope>NUCLEOTIDE SEQUENCE</scope>
    <source>
        <strain evidence="9">Duluth1</strain>
        <tissue evidence="9">Whole animal</tissue>
    </source>
</reference>
<evidence type="ECO:0000256" key="1">
    <source>
        <dbReference type="ARBA" id="ARBA00009991"/>
    </source>
</evidence>
<feature type="compositionally biased region" description="Polar residues" evidence="6">
    <location>
        <begin position="91"/>
        <end position="104"/>
    </location>
</feature>
<keyword evidence="4 5" id="KW-0012">Acyltransferase</keyword>
<gene>
    <name evidence="9" type="ORF">DPMN_043558</name>
</gene>
<dbReference type="EC" id="2.3.2.8" evidence="5"/>
<comment type="similarity">
    <text evidence="1 5">Belongs to the R-transferase family.</text>
</comment>